<proteinExistence type="predicted"/>
<name>A0A101S0L3_9ACTN</name>
<evidence type="ECO:0000313" key="1">
    <source>
        <dbReference type="EMBL" id="KUN65147.1"/>
    </source>
</evidence>
<dbReference type="Proteomes" id="UP000053669">
    <property type="component" value="Unassembled WGS sequence"/>
</dbReference>
<sequence>MAGRRLSTAAHKQRNTVERCINRLKQWRGIATRYEKTATIHLTALHVAGIFLRSAR</sequence>
<dbReference type="AlphaFoldDB" id="A0A101S0L3"/>
<evidence type="ECO:0000313" key="2">
    <source>
        <dbReference type="Proteomes" id="UP000053669"/>
    </source>
</evidence>
<dbReference type="EMBL" id="LMWU01000028">
    <property type="protein sequence ID" value="KUN65147.1"/>
    <property type="molecule type" value="Genomic_DNA"/>
</dbReference>
<reference evidence="1 2" key="1">
    <citation type="submission" date="2015-10" db="EMBL/GenBank/DDBJ databases">
        <title>Draft genome sequence of Streptomyces canus DSM 40017, type strain for the species Streptomyces canus.</title>
        <authorList>
            <person name="Ruckert C."/>
            <person name="Winkler A."/>
            <person name="Kalinowski J."/>
            <person name="Kampfer P."/>
            <person name="Glaeser S."/>
        </authorList>
    </citation>
    <scope>NUCLEOTIDE SEQUENCE [LARGE SCALE GENOMIC DNA]</scope>
    <source>
        <strain evidence="1 2">DSM 40017</strain>
    </source>
</reference>
<organism evidence="1 2">
    <name type="scientific">Streptomyces canus</name>
    <dbReference type="NCBI Taxonomy" id="58343"/>
    <lineage>
        <taxon>Bacteria</taxon>
        <taxon>Bacillati</taxon>
        <taxon>Actinomycetota</taxon>
        <taxon>Actinomycetes</taxon>
        <taxon>Kitasatosporales</taxon>
        <taxon>Streptomycetaceae</taxon>
        <taxon>Streptomyces</taxon>
        <taxon>Streptomyces aurantiacus group</taxon>
    </lineage>
</organism>
<comment type="caution">
    <text evidence="1">The sequence shown here is derived from an EMBL/GenBank/DDBJ whole genome shotgun (WGS) entry which is preliminary data.</text>
</comment>
<gene>
    <name evidence="1" type="ORF">AQJ46_28450</name>
</gene>
<accession>A0A101S0L3</accession>
<dbReference type="STRING" id="58343.AQJ46_28450"/>
<protein>
    <submittedName>
        <fullName evidence="1">Transposase</fullName>
    </submittedName>
</protein>